<dbReference type="AlphaFoldDB" id="A0A1W1BU99"/>
<evidence type="ECO:0000313" key="2">
    <source>
        <dbReference type="EMBL" id="SFV57188.1"/>
    </source>
</evidence>
<dbReference type="InterPro" id="IPR012902">
    <property type="entry name" value="N_methyl_site"/>
</dbReference>
<proteinExistence type="predicted"/>
<sequence length="182" mass="21049">MRQRSLTKVANSRAFTLLELLIVILIISFAYMLVFASMKTTQEKPKALQISNIKSTLAKQGYDHIDMELFCLAKSSSCYIYRDGDNEKYEEEVSLGKLSAYRLDERNDLQKIDFGRIDDHQVSLRFKLYHNGSSSQLILKNATGVYYLPPFFGEPVKTDSIESAKELWLANREYLRDTGEYY</sequence>
<dbReference type="EMBL" id="FPHC01000041">
    <property type="protein sequence ID" value="SFV57188.1"/>
    <property type="molecule type" value="Genomic_DNA"/>
</dbReference>
<feature type="transmembrane region" description="Helical" evidence="1">
    <location>
        <begin position="14"/>
        <end position="36"/>
    </location>
</feature>
<organism evidence="2">
    <name type="scientific">hydrothermal vent metagenome</name>
    <dbReference type="NCBI Taxonomy" id="652676"/>
    <lineage>
        <taxon>unclassified sequences</taxon>
        <taxon>metagenomes</taxon>
        <taxon>ecological metagenomes</taxon>
    </lineage>
</organism>
<name>A0A1W1BU99_9ZZZZ</name>
<accession>A0A1W1BU99</accession>
<protein>
    <recommendedName>
        <fullName evidence="3">Prepilin-type N-terminal cleavage/methylation domain-containing protein</fullName>
    </recommendedName>
</protein>
<evidence type="ECO:0008006" key="3">
    <source>
        <dbReference type="Google" id="ProtNLM"/>
    </source>
</evidence>
<evidence type="ECO:0000256" key="1">
    <source>
        <dbReference type="SAM" id="Phobius"/>
    </source>
</evidence>
<dbReference type="Pfam" id="PF07963">
    <property type="entry name" value="N_methyl"/>
    <property type="match status" value="1"/>
</dbReference>
<keyword evidence="1" id="KW-0812">Transmembrane</keyword>
<dbReference type="NCBIfam" id="TIGR02532">
    <property type="entry name" value="IV_pilin_GFxxxE"/>
    <property type="match status" value="1"/>
</dbReference>
<keyword evidence="1" id="KW-1133">Transmembrane helix</keyword>
<reference evidence="2" key="1">
    <citation type="submission" date="2016-10" db="EMBL/GenBank/DDBJ databases">
        <authorList>
            <person name="de Groot N.N."/>
        </authorList>
    </citation>
    <scope>NUCLEOTIDE SEQUENCE</scope>
</reference>
<gene>
    <name evidence="2" type="ORF">MNB_SV-6-698</name>
</gene>
<keyword evidence="1" id="KW-0472">Membrane</keyword>